<dbReference type="SMART" id="SM00448">
    <property type="entry name" value="REC"/>
    <property type="match status" value="1"/>
</dbReference>
<keyword evidence="2" id="KW-0902">Two-component regulatory system</keyword>
<evidence type="ECO:0000313" key="5">
    <source>
        <dbReference type="EMBL" id="KAJ3174577.1"/>
    </source>
</evidence>
<dbReference type="GO" id="GO:0000160">
    <property type="term" value="P:phosphorelay signal transduction system"/>
    <property type="evidence" value="ECO:0007669"/>
    <property type="project" value="UniProtKB-KW"/>
</dbReference>
<reference evidence="5" key="1">
    <citation type="submission" date="2020-05" db="EMBL/GenBank/DDBJ databases">
        <title>Phylogenomic resolution of chytrid fungi.</title>
        <authorList>
            <person name="Stajich J.E."/>
            <person name="Amses K."/>
            <person name="Simmons R."/>
            <person name="Seto K."/>
            <person name="Myers J."/>
            <person name="Bonds A."/>
            <person name="Quandt C.A."/>
            <person name="Barry K."/>
            <person name="Liu P."/>
            <person name="Grigoriev I."/>
            <person name="Longcore J.E."/>
            <person name="James T.Y."/>
        </authorList>
    </citation>
    <scope>NUCLEOTIDE SEQUENCE</scope>
    <source>
        <strain evidence="5">JEL0379</strain>
    </source>
</reference>
<dbReference type="SUPFAM" id="SSF52172">
    <property type="entry name" value="CheY-like"/>
    <property type="match status" value="1"/>
</dbReference>
<dbReference type="PROSITE" id="PS50110">
    <property type="entry name" value="RESPONSE_REGULATORY"/>
    <property type="match status" value="1"/>
</dbReference>
<name>A0AAD5XJZ7_9FUNG</name>
<keyword evidence="1 3" id="KW-0597">Phosphoprotein</keyword>
<evidence type="ECO:0000256" key="1">
    <source>
        <dbReference type="ARBA" id="ARBA00022553"/>
    </source>
</evidence>
<dbReference type="AlphaFoldDB" id="A0AAD5XJZ7"/>
<organism evidence="5 6">
    <name type="scientific">Geranomyces variabilis</name>
    <dbReference type="NCBI Taxonomy" id="109894"/>
    <lineage>
        <taxon>Eukaryota</taxon>
        <taxon>Fungi</taxon>
        <taxon>Fungi incertae sedis</taxon>
        <taxon>Chytridiomycota</taxon>
        <taxon>Chytridiomycota incertae sedis</taxon>
        <taxon>Chytridiomycetes</taxon>
        <taxon>Spizellomycetales</taxon>
        <taxon>Powellomycetaceae</taxon>
        <taxon>Geranomyces</taxon>
    </lineage>
</organism>
<sequence length="219" mass="23931">MAQTTTARRAARNHNRITIRARAIQVPPPVPTTASPHKVASLPRCNKVPATTAPEIASTAESGAKFAWDRTLADRLPLKILLAEDDLLNAKIAKSMFGKFGYRAITHVVNGVEALEQITRADSEGWMFDVLFCDMFMPLMDGYTTATKVREYFATRPPSSSSTVPPRIIALTANASVEDRGKCLALGMCAYMTKPLSIQELYDALLQTGQARGLGYQGR</sequence>
<evidence type="ECO:0000256" key="3">
    <source>
        <dbReference type="PROSITE-ProRule" id="PRU00169"/>
    </source>
</evidence>
<evidence type="ECO:0000259" key="4">
    <source>
        <dbReference type="PROSITE" id="PS50110"/>
    </source>
</evidence>
<gene>
    <name evidence="5" type="ORF">HDU87_007059</name>
</gene>
<proteinExistence type="predicted"/>
<dbReference type="Pfam" id="PF00072">
    <property type="entry name" value="Response_reg"/>
    <property type="match status" value="1"/>
</dbReference>
<keyword evidence="6" id="KW-1185">Reference proteome</keyword>
<dbReference type="Gene3D" id="3.40.50.2300">
    <property type="match status" value="1"/>
</dbReference>
<dbReference type="InterPro" id="IPR011006">
    <property type="entry name" value="CheY-like_superfamily"/>
</dbReference>
<dbReference type="PANTHER" id="PTHR45339">
    <property type="entry name" value="HYBRID SIGNAL TRANSDUCTION HISTIDINE KINASE J"/>
    <property type="match status" value="1"/>
</dbReference>
<dbReference type="Proteomes" id="UP001212152">
    <property type="component" value="Unassembled WGS sequence"/>
</dbReference>
<protein>
    <recommendedName>
        <fullName evidence="4">Response regulatory domain-containing protein</fullName>
    </recommendedName>
</protein>
<dbReference type="EMBL" id="JADGJQ010000063">
    <property type="protein sequence ID" value="KAJ3174577.1"/>
    <property type="molecule type" value="Genomic_DNA"/>
</dbReference>
<feature type="modified residue" description="4-aspartylphosphate" evidence="3">
    <location>
        <position position="134"/>
    </location>
</feature>
<evidence type="ECO:0000256" key="2">
    <source>
        <dbReference type="ARBA" id="ARBA00023012"/>
    </source>
</evidence>
<evidence type="ECO:0000313" key="6">
    <source>
        <dbReference type="Proteomes" id="UP001212152"/>
    </source>
</evidence>
<dbReference type="CDD" id="cd17546">
    <property type="entry name" value="REC_hyHK_CKI1_RcsC-like"/>
    <property type="match status" value="1"/>
</dbReference>
<comment type="caution">
    <text evidence="5">The sequence shown here is derived from an EMBL/GenBank/DDBJ whole genome shotgun (WGS) entry which is preliminary data.</text>
</comment>
<dbReference type="InterPro" id="IPR001789">
    <property type="entry name" value="Sig_transdc_resp-reg_receiver"/>
</dbReference>
<feature type="domain" description="Response regulatory" evidence="4">
    <location>
        <begin position="79"/>
        <end position="209"/>
    </location>
</feature>
<dbReference type="PANTHER" id="PTHR45339:SF1">
    <property type="entry name" value="HYBRID SIGNAL TRANSDUCTION HISTIDINE KINASE J"/>
    <property type="match status" value="1"/>
</dbReference>
<accession>A0AAD5XJZ7</accession>